<evidence type="ECO:0000313" key="1">
    <source>
        <dbReference type="EMBL" id="MBD2536187.1"/>
    </source>
</evidence>
<dbReference type="EMBL" id="JACJSI010000406">
    <property type="protein sequence ID" value="MBD2536187.1"/>
    <property type="molecule type" value="Genomic_DNA"/>
</dbReference>
<comment type="caution">
    <text evidence="1">The sequence shown here is derived from an EMBL/GenBank/DDBJ whole genome shotgun (WGS) entry which is preliminary data.</text>
</comment>
<organism evidence="1 2">
    <name type="scientific">Nostoc flagelliforme FACHB-838</name>
    <dbReference type="NCBI Taxonomy" id="2692904"/>
    <lineage>
        <taxon>Bacteria</taxon>
        <taxon>Bacillati</taxon>
        <taxon>Cyanobacteriota</taxon>
        <taxon>Cyanophyceae</taxon>
        <taxon>Nostocales</taxon>
        <taxon>Nostocaceae</taxon>
        <taxon>Nostoc</taxon>
    </lineage>
</organism>
<gene>
    <name evidence="1" type="ORF">H6G97_45550</name>
</gene>
<evidence type="ECO:0000313" key="2">
    <source>
        <dbReference type="Proteomes" id="UP000623440"/>
    </source>
</evidence>
<dbReference type="Proteomes" id="UP000623440">
    <property type="component" value="Unassembled WGS sequence"/>
</dbReference>
<reference evidence="1 2" key="1">
    <citation type="journal article" date="2020" name="ISME J.">
        <title>Comparative genomics reveals insights into cyanobacterial evolution and habitat adaptation.</title>
        <authorList>
            <person name="Chen M.Y."/>
            <person name="Teng W.K."/>
            <person name="Zhao L."/>
            <person name="Hu C.X."/>
            <person name="Zhou Y.K."/>
            <person name="Han B.P."/>
            <person name="Song L.R."/>
            <person name="Shu W.S."/>
        </authorList>
    </citation>
    <scope>NUCLEOTIDE SEQUENCE [LARGE SCALE GENOMIC DNA]</scope>
    <source>
        <strain evidence="1 2">FACHB-838</strain>
    </source>
</reference>
<protein>
    <submittedName>
        <fullName evidence="1">Uncharacterized protein</fullName>
    </submittedName>
</protein>
<sequence>MDMQFLLTLAIVAIFWAFVTLVIFQFISGLFASAAYASNVVSVSNGNIAASTSVSN</sequence>
<accession>A0ABR8E525</accession>
<proteinExistence type="predicted"/>
<dbReference type="RefSeq" id="WP_190946938.1">
    <property type="nucleotide sequence ID" value="NZ_JACJSI010000406.1"/>
</dbReference>
<name>A0ABR8E525_9NOSO</name>
<keyword evidence="2" id="KW-1185">Reference proteome</keyword>